<reference evidence="6" key="1">
    <citation type="journal article" date="2019" name="Int. J. Syst. Evol. Microbiol.">
        <title>The Global Catalogue of Microorganisms (GCM) 10K type strain sequencing project: providing services to taxonomists for standard genome sequencing and annotation.</title>
        <authorList>
            <consortium name="The Broad Institute Genomics Platform"/>
            <consortium name="The Broad Institute Genome Sequencing Center for Infectious Disease"/>
            <person name="Wu L."/>
            <person name="Ma J."/>
        </authorList>
    </citation>
    <scope>NUCLEOTIDE SEQUENCE [LARGE SCALE GENOMIC DNA]</scope>
    <source>
        <strain evidence="6">CGMCC 1.12376</strain>
    </source>
</reference>
<comment type="cofactor">
    <cofactor evidence="1">
        <name>Mg(2+)</name>
        <dbReference type="ChEBI" id="CHEBI:18420"/>
    </cofactor>
</comment>
<dbReference type="Pfam" id="PF00293">
    <property type="entry name" value="NUDIX"/>
    <property type="match status" value="1"/>
</dbReference>
<gene>
    <name evidence="5" type="ORF">ACFSBH_05230</name>
</gene>
<dbReference type="InterPro" id="IPR020476">
    <property type="entry name" value="Nudix_hydrolase"/>
</dbReference>
<name>A0ABW4HPQ3_9BACI</name>
<dbReference type="PANTHER" id="PTHR43046">
    <property type="entry name" value="GDP-MANNOSE MANNOSYL HYDROLASE"/>
    <property type="match status" value="1"/>
</dbReference>
<comment type="caution">
    <text evidence="5">The sequence shown here is derived from an EMBL/GenBank/DDBJ whole genome shotgun (WGS) entry which is preliminary data.</text>
</comment>
<dbReference type="RefSeq" id="WP_251511873.1">
    <property type="nucleotide sequence ID" value="NZ_JAMBON010000003.1"/>
</dbReference>
<evidence type="ECO:0000256" key="2">
    <source>
        <dbReference type="ARBA" id="ARBA00022801"/>
    </source>
</evidence>
<dbReference type="InterPro" id="IPR020084">
    <property type="entry name" value="NUDIX_hydrolase_CS"/>
</dbReference>
<dbReference type="CDD" id="cd02883">
    <property type="entry name" value="NUDIX_Hydrolase"/>
    <property type="match status" value="1"/>
</dbReference>
<evidence type="ECO:0000256" key="3">
    <source>
        <dbReference type="RuleBase" id="RU003476"/>
    </source>
</evidence>
<accession>A0ABW4HPQ3</accession>
<dbReference type="PROSITE" id="PS00893">
    <property type="entry name" value="NUDIX_BOX"/>
    <property type="match status" value="1"/>
</dbReference>
<dbReference type="SUPFAM" id="SSF55811">
    <property type="entry name" value="Nudix"/>
    <property type="match status" value="1"/>
</dbReference>
<dbReference type="EC" id="3.6.-.-" evidence="5"/>
<organism evidence="5 6">
    <name type="scientific">Oceanobacillus luteolus</name>
    <dbReference type="NCBI Taxonomy" id="1274358"/>
    <lineage>
        <taxon>Bacteria</taxon>
        <taxon>Bacillati</taxon>
        <taxon>Bacillota</taxon>
        <taxon>Bacilli</taxon>
        <taxon>Bacillales</taxon>
        <taxon>Bacillaceae</taxon>
        <taxon>Oceanobacillus</taxon>
    </lineage>
</organism>
<evidence type="ECO:0000259" key="4">
    <source>
        <dbReference type="PROSITE" id="PS51462"/>
    </source>
</evidence>
<comment type="similarity">
    <text evidence="3">Belongs to the Nudix hydrolase family.</text>
</comment>
<dbReference type="Proteomes" id="UP001597221">
    <property type="component" value="Unassembled WGS sequence"/>
</dbReference>
<dbReference type="PROSITE" id="PS51462">
    <property type="entry name" value="NUDIX"/>
    <property type="match status" value="1"/>
</dbReference>
<dbReference type="GO" id="GO:0016787">
    <property type="term" value="F:hydrolase activity"/>
    <property type="evidence" value="ECO:0007669"/>
    <property type="project" value="UniProtKB-KW"/>
</dbReference>
<dbReference type="InterPro" id="IPR015797">
    <property type="entry name" value="NUDIX_hydrolase-like_dom_sf"/>
</dbReference>
<keyword evidence="6" id="KW-1185">Reference proteome</keyword>
<evidence type="ECO:0000313" key="6">
    <source>
        <dbReference type="Proteomes" id="UP001597221"/>
    </source>
</evidence>
<dbReference type="PANTHER" id="PTHR43046:SF15">
    <property type="entry name" value="MUTT_NUDIX FAMILY PROTEIN"/>
    <property type="match status" value="1"/>
</dbReference>
<dbReference type="Gene3D" id="3.90.79.10">
    <property type="entry name" value="Nucleoside Triphosphate Pyrophosphohydrolase"/>
    <property type="match status" value="1"/>
</dbReference>
<feature type="domain" description="Nudix hydrolase" evidence="4">
    <location>
        <begin position="18"/>
        <end position="153"/>
    </location>
</feature>
<dbReference type="EMBL" id="JBHUDE010000018">
    <property type="protein sequence ID" value="MFD1607052.1"/>
    <property type="molecule type" value="Genomic_DNA"/>
</dbReference>
<evidence type="ECO:0000313" key="5">
    <source>
        <dbReference type="EMBL" id="MFD1607052.1"/>
    </source>
</evidence>
<sequence length="164" mass="19395">MEMDIFIDFKNYSRESSVFKRTAARAIISKEEKYLLLTSKFGDCKFPGGGVEEGETLIDTLIREVREETGFQILTDSIRKYGVTLEKRRGKQADVMIMDSHYYFCRIGHDVVEKMLDPYEEEYDYQNEWMPLEEALVRNKQKVDLDACPWIVRDIEVMERLLQK</sequence>
<proteinExistence type="inferred from homology"/>
<dbReference type="PRINTS" id="PR00502">
    <property type="entry name" value="NUDIXFAMILY"/>
</dbReference>
<evidence type="ECO:0000256" key="1">
    <source>
        <dbReference type="ARBA" id="ARBA00001946"/>
    </source>
</evidence>
<protein>
    <submittedName>
        <fullName evidence="5">NUDIX hydrolase</fullName>
        <ecNumber evidence="5">3.6.-.-</ecNumber>
    </submittedName>
</protein>
<keyword evidence="2 3" id="KW-0378">Hydrolase</keyword>
<dbReference type="InterPro" id="IPR000086">
    <property type="entry name" value="NUDIX_hydrolase_dom"/>
</dbReference>